<feature type="domain" description="MULE transposase" evidence="1">
    <location>
        <begin position="224"/>
        <end position="292"/>
    </location>
</feature>
<dbReference type="STRING" id="31234.E3NGI6"/>
<protein>
    <recommendedName>
        <fullName evidence="1">MULE transposase domain-containing protein</fullName>
    </recommendedName>
</protein>
<dbReference type="OMA" id="IHRTTNV"/>
<dbReference type="EMBL" id="DS268654">
    <property type="protein sequence ID" value="EFO97091.1"/>
    <property type="molecule type" value="Genomic_DNA"/>
</dbReference>
<dbReference type="Pfam" id="PF10551">
    <property type="entry name" value="MULE"/>
    <property type="match status" value="1"/>
</dbReference>
<name>E3NGI6_CAERE</name>
<keyword evidence="3" id="KW-1185">Reference proteome</keyword>
<dbReference type="OrthoDB" id="5854292at2759"/>
<accession>E3NGI6</accession>
<dbReference type="InterPro" id="IPR018289">
    <property type="entry name" value="MULE_transposase_dom"/>
</dbReference>
<gene>
    <name evidence="2" type="ORF">CRE_31516</name>
</gene>
<organism evidence="3">
    <name type="scientific">Caenorhabditis remanei</name>
    <name type="common">Caenorhabditis vulgaris</name>
    <dbReference type="NCBI Taxonomy" id="31234"/>
    <lineage>
        <taxon>Eukaryota</taxon>
        <taxon>Metazoa</taxon>
        <taxon>Ecdysozoa</taxon>
        <taxon>Nematoda</taxon>
        <taxon>Chromadorea</taxon>
        <taxon>Rhabditida</taxon>
        <taxon>Rhabditina</taxon>
        <taxon>Rhabditomorpha</taxon>
        <taxon>Rhabditoidea</taxon>
        <taxon>Rhabditidae</taxon>
        <taxon>Peloderinae</taxon>
        <taxon>Caenorhabditis</taxon>
    </lineage>
</organism>
<dbReference type="AlphaFoldDB" id="E3NGI6"/>
<proteinExistence type="predicted"/>
<evidence type="ECO:0000259" key="1">
    <source>
        <dbReference type="Pfam" id="PF10551"/>
    </source>
</evidence>
<dbReference type="eggNOG" id="ENOG502S0E9">
    <property type="taxonomic scope" value="Eukaryota"/>
</dbReference>
<evidence type="ECO:0000313" key="3">
    <source>
        <dbReference type="Proteomes" id="UP000008281"/>
    </source>
</evidence>
<sequence>MPANRKKSVQSIGGWIMRIKKKIPTRKETIFYCVERYTKHKCPASFAVSDETGALRVIQPHLNHENDKLVGSVHLARQSLKENAHSGSCREVIDGVRAAFSTDTSLKIGSYDKKRRIIHYEKSHSNADMKLMDGGGKICKQFSETLEKGRFLLVDEVINGKRFIVFASDVGLEILQKGHVVFVDGTFECTPKGFCQLFSFHCYVSIHIIENNGIFLFQISPEVVRPAAFALLPDKQLSTYSTLLDLMKSLPELYNWNPGMVISDYEAAIHAAFKVKFPNIIISGCMFHLIKNWRRQAEKCNVYQEFIGDLIFLIVHTDIFNSDGNYEEFWQLLKTLPFVDETNIPDYFSIIVDHCVPLAVTPGMNQFIDYIVDNYVGKSGMNPPRFHPSIWSCATRVSSDIHRTTNVVEVWHRLLQSVATLHNGFSTLKLSDLLKKLQQEEQHTSLDYRELQIDPDFKVKKSRQNSNVLKDKRLKEAVDNIPVIPRAPLSGIPYLKKIFFAKKD</sequence>
<dbReference type="Proteomes" id="UP000008281">
    <property type="component" value="Unassembled WGS sequence"/>
</dbReference>
<evidence type="ECO:0000313" key="2">
    <source>
        <dbReference type="EMBL" id="EFO97091.1"/>
    </source>
</evidence>
<reference evidence="2" key="1">
    <citation type="submission" date="2007-07" db="EMBL/GenBank/DDBJ databases">
        <title>PCAP assembly of the Caenorhabditis remanei genome.</title>
        <authorList>
            <consortium name="The Caenorhabditis remanei Sequencing Consortium"/>
            <person name="Wilson R.K."/>
        </authorList>
    </citation>
    <scope>NUCLEOTIDE SEQUENCE [LARGE SCALE GENOMIC DNA]</scope>
    <source>
        <strain evidence="2">PB4641</strain>
    </source>
</reference>
<dbReference type="InParanoid" id="E3NGI6"/>
<dbReference type="HOGENOM" id="CLU_015060_2_2_1"/>